<organism evidence="1 2">
    <name type="scientific">Aulographum hederae CBS 113979</name>
    <dbReference type="NCBI Taxonomy" id="1176131"/>
    <lineage>
        <taxon>Eukaryota</taxon>
        <taxon>Fungi</taxon>
        <taxon>Dikarya</taxon>
        <taxon>Ascomycota</taxon>
        <taxon>Pezizomycotina</taxon>
        <taxon>Dothideomycetes</taxon>
        <taxon>Pleosporomycetidae</taxon>
        <taxon>Aulographales</taxon>
        <taxon>Aulographaceae</taxon>
    </lineage>
</organism>
<dbReference type="EMBL" id="ML977144">
    <property type="protein sequence ID" value="KAF1989713.1"/>
    <property type="molecule type" value="Genomic_DNA"/>
</dbReference>
<dbReference type="Proteomes" id="UP000800041">
    <property type="component" value="Unassembled WGS sequence"/>
</dbReference>
<accession>A0A6G1H905</accession>
<keyword evidence="2" id="KW-1185">Reference proteome</keyword>
<dbReference type="AlphaFoldDB" id="A0A6G1H905"/>
<protein>
    <submittedName>
        <fullName evidence="1">Uncharacterized protein</fullName>
    </submittedName>
</protein>
<evidence type="ECO:0000313" key="2">
    <source>
        <dbReference type="Proteomes" id="UP000800041"/>
    </source>
</evidence>
<reference evidence="1" key="1">
    <citation type="journal article" date="2020" name="Stud. Mycol.">
        <title>101 Dothideomycetes genomes: a test case for predicting lifestyles and emergence of pathogens.</title>
        <authorList>
            <person name="Haridas S."/>
            <person name="Albert R."/>
            <person name="Binder M."/>
            <person name="Bloem J."/>
            <person name="Labutti K."/>
            <person name="Salamov A."/>
            <person name="Andreopoulos B."/>
            <person name="Baker S."/>
            <person name="Barry K."/>
            <person name="Bills G."/>
            <person name="Bluhm B."/>
            <person name="Cannon C."/>
            <person name="Castanera R."/>
            <person name="Culley D."/>
            <person name="Daum C."/>
            <person name="Ezra D."/>
            <person name="Gonzalez J."/>
            <person name="Henrissat B."/>
            <person name="Kuo A."/>
            <person name="Liang C."/>
            <person name="Lipzen A."/>
            <person name="Lutzoni F."/>
            <person name="Magnuson J."/>
            <person name="Mondo S."/>
            <person name="Nolan M."/>
            <person name="Ohm R."/>
            <person name="Pangilinan J."/>
            <person name="Park H.-J."/>
            <person name="Ramirez L."/>
            <person name="Alfaro M."/>
            <person name="Sun H."/>
            <person name="Tritt A."/>
            <person name="Yoshinaga Y."/>
            <person name="Zwiers L.-H."/>
            <person name="Turgeon B."/>
            <person name="Goodwin S."/>
            <person name="Spatafora J."/>
            <person name="Crous P."/>
            <person name="Grigoriev I."/>
        </authorList>
    </citation>
    <scope>NUCLEOTIDE SEQUENCE</scope>
    <source>
        <strain evidence="1">CBS 113979</strain>
    </source>
</reference>
<proteinExistence type="predicted"/>
<name>A0A6G1H905_9PEZI</name>
<sequence>MMQLLHERGVCVKRPTQRLSRSLAESHQSLHLNAPPILRASSITAARPAIRQTRHSIPTLCEIPHTRGADLGWLELGLAQARGHLRRRRPLPLFSPSTTKISVCQASSPVRRLCFAVSLPPHLDIPFAFASPRPHSCHARIPATPTFLRHHLLPQILAYAFGDWRHIRSRRNHVCRTRIGTAALSSLGFAQYLHFSASRTLGPSANSSVLECAMAARR</sequence>
<gene>
    <name evidence="1" type="ORF">K402DRAFT_261995</name>
</gene>
<evidence type="ECO:0000313" key="1">
    <source>
        <dbReference type="EMBL" id="KAF1989713.1"/>
    </source>
</evidence>